<evidence type="ECO:0000313" key="11">
    <source>
        <dbReference type="Proteomes" id="UP000190831"/>
    </source>
</evidence>
<comment type="subcellular location">
    <subcellularLocation>
        <location evidence="1 8">Nucleus</location>
    </subcellularLocation>
</comment>
<comment type="similarity">
    <text evidence="2 8">Belongs to the SYF2 family.</text>
</comment>
<sequence>MDLDEISQKLKKLKRRGVDLRVKNRKETVKEDNETARGKKPLIYSMKDDEEVHEQKDGDERDKLLQYTMKDYERWENKQNREGLRSSEGANLRDLAKLTYDKEIRNITKDGPISSGKVTKKIEINSKGKIVLKDEDKLIDKLKDSLDKTADIRYANIRKKIEKRNGTGAGEAFINNKNRQFNEKLTRESKRLQND</sequence>
<keyword evidence="7 8" id="KW-0539">Nucleus</keyword>
<proteinExistence type="inferred from homology"/>
<name>A0A1G4MEY9_LACFM</name>
<keyword evidence="6 8" id="KW-0508">mRNA splicing</keyword>
<feature type="compositionally biased region" description="Basic and acidic residues" evidence="9">
    <location>
        <begin position="26"/>
        <end position="37"/>
    </location>
</feature>
<dbReference type="InterPro" id="IPR013260">
    <property type="entry name" value="mRNA_splic_SYF2"/>
</dbReference>
<keyword evidence="5 8" id="KW-0747">Spliceosome</keyword>
<evidence type="ECO:0000256" key="5">
    <source>
        <dbReference type="ARBA" id="ARBA00022728"/>
    </source>
</evidence>
<evidence type="ECO:0000256" key="2">
    <source>
        <dbReference type="ARBA" id="ARBA00010028"/>
    </source>
</evidence>
<reference evidence="11" key="1">
    <citation type="submission" date="2016-03" db="EMBL/GenBank/DDBJ databases">
        <authorList>
            <person name="Devillers H."/>
        </authorList>
    </citation>
    <scope>NUCLEOTIDE SEQUENCE [LARGE SCALE GENOMIC DNA]</scope>
</reference>
<feature type="region of interest" description="Disordered" evidence="9">
    <location>
        <begin position="26"/>
        <end position="60"/>
    </location>
</feature>
<evidence type="ECO:0000256" key="4">
    <source>
        <dbReference type="ARBA" id="ARBA00022664"/>
    </source>
</evidence>
<gene>
    <name evidence="10" type="ORF">LAFE_0F04500G</name>
</gene>
<dbReference type="Proteomes" id="UP000190831">
    <property type="component" value="Chromosome F"/>
</dbReference>
<dbReference type="GO" id="GO:0005681">
    <property type="term" value="C:spliceosomal complex"/>
    <property type="evidence" value="ECO:0007669"/>
    <property type="project" value="UniProtKB-KW"/>
</dbReference>
<evidence type="ECO:0000313" key="10">
    <source>
        <dbReference type="EMBL" id="SCW02350.1"/>
    </source>
</evidence>
<dbReference type="EMBL" id="LT598490">
    <property type="protein sequence ID" value="SCW02350.1"/>
    <property type="molecule type" value="Genomic_DNA"/>
</dbReference>
<dbReference type="STRING" id="4955.A0A1G4MEY9"/>
<protein>
    <recommendedName>
        <fullName evidence="3 8">Pre-mRNA-splicing factor SYF2</fullName>
    </recommendedName>
</protein>
<evidence type="ECO:0000256" key="1">
    <source>
        <dbReference type="ARBA" id="ARBA00004123"/>
    </source>
</evidence>
<evidence type="ECO:0000256" key="3">
    <source>
        <dbReference type="ARBA" id="ARBA00014745"/>
    </source>
</evidence>
<evidence type="ECO:0000256" key="8">
    <source>
        <dbReference type="RuleBase" id="RU367148"/>
    </source>
</evidence>
<accession>A0A1G4MEY9</accession>
<comment type="subunit">
    <text evidence="8">May be part of a spliceosome complex.</text>
</comment>
<dbReference type="Pfam" id="PF08231">
    <property type="entry name" value="SYF2"/>
    <property type="match status" value="1"/>
</dbReference>
<evidence type="ECO:0000256" key="9">
    <source>
        <dbReference type="SAM" id="MobiDB-lite"/>
    </source>
</evidence>
<comment type="function">
    <text evidence="8">Involved in pre-mRNA splicing.</text>
</comment>
<evidence type="ECO:0000256" key="7">
    <source>
        <dbReference type="ARBA" id="ARBA00023242"/>
    </source>
</evidence>
<organism evidence="10 11">
    <name type="scientific">Lachancea fermentati</name>
    <name type="common">Zygosaccharomyces fermentati</name>
    <dbReference type="NCBI Taxonomy" id="4955"/>
    <lineage>
        <taxon>Eukaryota</taxon>
        <taxon>Fungi</taxon>
        <taxon>Dikarya</taxon>
        <taxon>Ascomycota</taxon>
        <taxon>Saccharomycotina</taxon>
        <taxon>Saccharomycetes</taxon>
        <taxon>Saccharomycetales</taxon>
        <taxon>Saccharomycetaceae</taxon>
        <taxon>Lachancea</taxon>
    </lineage>
</organism>
<dbReference type="AlphaFoldDB" id="A0A1G4MEY9"/>
<evidence type="ECO:0000256" key="6">
    <source>
        <dbReference type="ARBA" id="ARBA00023187"/>
    </source>
</evidence>
<dbReference type="GO" id="GO:0000398">
    <property type="term" value="P:mRNA splicing, via spliceosome"/>
    <property type="evidence" value="ECO:0007669"/>
    <property type="project" value="UniProtKB-UniRule"/>
</dbReference>
<dbReference type="OrthoDB" id="199717at2759"/>
<keyword evidence="11" id="KW-1185">Reference proteome</keyword>
<keyword evidence="4 8" id="KW-0507">mRNA processing</keyword>
<dbReference type="OMA" id="KLMNYTL"/>